<dbReference type="Gene3D" id="2.40.50.140">
    <property type="entry name" value="Nucleic acid-binding proteins"/>
    <property type="match status" value="1"/>
</dbReference>
<dbReference type="InterPro" id="IPR012340">
    <property type="entry name" value="NA-bd_OB-fold"/>
</dbReference>
<keyword evidence="5" id="KW-1185">Reference proteome</keyword>
<dbReference type="GO" id="GO:0006310">
    <property type="term" value="P:DNA recombination"/>
    <property type="evidence" value="ECO:0007669"/>
    <property type="project" value="InterPro"/>
</dbReference>
<dbReference type="InterPro" id="IPR013970">
    <property type="entry name" value="Rfa2"/>
</dbReference>
<dbReference type="PANTHER" id="PTHR47058:SF3">
    <property type="entry name" value="REPLICATION PROTEIN A 14 KDA SUBUNIT A-RELATED"/>
    <property type="match status" value="1"/>
</dbReference>
<proteinExistence type="inferred from homology"/>
<dbReference type="GO" id="GO:0006281">
    <property type="term" value="P:DNA repair"/>
    <property type="evidence" value="ECO:0007669"/>
    <property type="project" value="InterPro"/>
</dbReference>
<evidence type="ECO:0000313" key="5">
    <source>
        <dbReference type="Proteomes" id="UP001152561"/>
    </source>
</evidence>
<gene>
    <name evidence="4" type="ORF">K7X08_037522</name>
</gene>
<sequence>MAVVAMPIKKMTKIHCWVPPPFSRHELATLATETSNIAWSESGLLFVSQRETHQLRNLTEVWIHQTLQSLSMLSSSACTSTDDQQIVVKGNPPGPLTTFVEVIGIADSNQSIRAEIWSNFGDTIDTYSYNRICLLANGDYKHLFI</sequence>
<dbReference type="EMBL" id="JAJAGQ010000002">
    <property type="protein sequence ID" value="KAJ8570550.1"/>
    <property type="molecule type" value="Genomic_DNA"/>
</dbReference>
<dbReference type="GO" id="GO:0031981">
    <property type="term" value="C:nuclear lumen"/>
    <property type="evidence" value="ECO:0007669"/>
    <property type="project" value="UniProtKB-ARBA"/>
</dbReference>
<dbReference type="GO" id="GO:0006260">
    <property type="term" value="P:DNA replication"/>
    <property type="evidence" value="ECO:0007669"/>
    <property type="project" value="InterPro"/>
</dbReference>
<comment type="caution">
    <text evidence="4">The sequence shown here is derived from an EMBL/GenBank/DDBJ whole genome shotgun (WGS) entry which is preliminary data.</text>
</comment>
<dbReference type="OrthoDB" id="188186at2759"/>
<dbReference type="AlphaFoldDB" id="A0A9Q1MXC1"/>
<evidence type="ECO:0000256" key="3">
    <source>
        <dbReference type="ARBA" id="ARBA00023242"/>
    </source>
</evidence>
<comment type="similarity">
    <text evidence="2">Belongs to the replication factor A protein 3 family.</text>
</comment>
<protein>
    <submittedName>
        <fullName evidence="4">Uncharacterized protein</fullName>
    </submittedName>
</protein>
<dbReference type="GO" id="GO:0003677">
    <property type="term" value="F:DNA binding"/>
    <property type="evidence" value="ECO:0007669"/>
    <property type="project" value="InterPro"/>
</dbReference>
<evidence type="ECO:0000256" key="1">
    <source>
        <dbReference type="ARBA" id="ARBA00004123"/>
    </source>
</evidence>
<name>A0A9Q1MXC1_9SOLA</name>
<reference evidence="5" key="1">
    <citation type="journal article" date="2023" name="Proc. Natl. Acad. Sci. U.S.A.">
        <title>Genomic and structural basis for evolution of tropane alkaloid biosynthesis.</title>
        <authorList>
            <person name="Wanga Y.-J."/>
            <person name="Taina T."/>
            <person name="Yua J.-Y."/>
            <person name="Lia J."/>
            <person name="Xua B."/>
            <person name="Chenc J."/>
            <person name="D'Auriad J.C."/>
            <person name="Huanga J.-P."/>
            <person name="Huanga S.-X."/>
        </authorList>
    </citation>
    <scope>NUCLEOTIDE SEQUENCE [LARGE SCALE GENOMIC DNA]</scope>
    <source>
        <strain evidence="5">cv. KIB-2019</strain>
    </source>
</reference>
<organism evidence="4 5">
    <name type="scientific">Anisodus acutangulus</name>
    <dbReference type="NCBI Taxonomy" id="402998"/>
    <lineage>
        <taxon>Eukaryota</taxon>
        <taxon>Viridiplantae</taxon>
        <taxon>Streptophyta</taxon>
        <taxon>Embryophyta</taxon>
        <taxon>Tracheophyta</taxon>
        <taxon>Spermatophyta</taxon>
        <taxon>Magnoliopsida</taxon>
        <taxon>eudicotyledons</taxon>
        <taxon>Gunneridae</taxon>
        <taxon>Pentapetalae</taxon>
        <taxon>asterids</taxon>
        <taxon>lamiids</taxon>
        <taxon>Solanales</taxon>
        <taxon>Solanaceae</taxon>
        <taxon>Solanoideae</taxon>
        <taxon>Hyoscyameae</taxon>
        <taxon>Anisodus</taxon>
    </lineage>
</organism>
<keyword evidence="3" id="KW-0539">Nucleus</keyword>
<dbReference type="PANTHER" id="PTHR47058">
    <property type="entry name" value="REPLICATION PROTEIN A 14 KDA SUBUNIT A-RELATED"/>
    <property type="match status" value="1"/>
</dbReference>
<comment type="subcellular location">
    <subcellularLocation>
        <location evidence="1">Nucleus</location>
    </subcellularLocation>
</comment>
<evidence type="ECO:0000313" key="4">
    <source>
        <dbReference type="EMBL" id="KAJ8570550.1"/>
    </source>
</evidence>
<evidence type="ECO:0000256" key="2">
    <source>
        <dbReference type="ARBA" id="ARBA00009761"/>
    </source>
</evidence>
<accession>A0A9Q1MXC1</accession>
<dbReference type="Proteomes" id="UP001152561">
    <property type="component" value="Unassembled WGS sequence"/>
</dbReference>
<dbReference type="Pfam" id="PF08661">
    <property type="entry name" value="Rep_fac-A_3"/>
    <property type="match status" value="1"/>
</dbReference>